<gene>
    <name evidence="2" type="ORF">NCTC10181_00138</name>
</gene>
<protein>
    <recommendedName>
        <fullName evidence="1">Integrase catalytic domain-containing protein</fullName>
    </recommendedName>
</protein>
<organism evidence="2 3">
    <name type="scientific">Mycoplasmopsis citelli</name>
    <dbReference type="NCBI Taxonomy" id="171281"/>
    <lineage>
        <taxon>Bacteria</taxon>
        <taxon>Bacillati</taxon>
        <taxon>Mycoplasmatota</taxon>
        <taxon>Mycoplasmoidales</taxon>
        <taxon>Metamycoplasmataceae</taxon>
        <taxon>Mycoplasmopsis</taxon>
    </lineage>
</organism>
<reference evidence="2 3" key="1">
    <citation type="submission" date="2019-01" db="EMBL/GenBank/DDBJ databases">
        <authorList>
            <consortium name="Pathogen Informatics"/>
        </authorList>
    </citation>
    <scope>NUCLEOTIDE SEQUENCE [LARGE SCALE GENOMIC DNA]</scope>
    <source>
        <strain evidence="2 3">NCTC10181</strain>
    </source>
</reference>
<dbReference type="AlphaFoldDB" id="A0A449B163"/>
<name>A0A449B163_9BACT</name>
<evidence type="ECO:0000313" key="2">
    <source>
        <dbReference type="EMBL" id="VEU74303.1"/>
    </source>
</evidence>
<dbReference type="Pfam" id="PF13333">
    <property type="entry name" value="rve_2"/>
    <property type="match status" value="1"/>
</dbReference>
<keyword evidence="3" id="KW-1185">Reference proteome</keyword>
<dbReference type="Proteomes" id="UP000290985">
    <property type="component" value="Chromosome"/>
</dbReference>
<dbReference type="OrthoDB" id="397987at2"/>
<proteinExistence type="predicted"/>
<dbReference type="EMBL" id="LR215036">
    <property type="protein sequence ID" value="VEU74303.1"/>
    <property type="molecule type" value="Genomic_DNA"/>
</dbReference>
<evidence type="ECO:0000313" key="3">
    <source>
        <dbReference type="Proteomes" id="UP000290985"/>
    </source>
</evidence>
<dbReference type="InterPro" id="IPR001584">
    <property type="entry name" value="Integrase_cat-core"/>
</dbReference>
<sequence length="65" mass="8067">MVKSFFAILKSKMFYRREHTFKSLKQLEKAIINYIDYYNNKRIKVRLKVLTLGEYRTKFFQSFFV</sequence>
<feature type="domain" description="Integrase catalytic" evidence="1">
    <location>
        <begin position="4"/>
        <end position="58"/>
    </location>
</feature>
<dbReference type="GO" id="GO:0015074">
    <property type="term" value="P:DNA integration"/>
    <property type="evidence" value="ECO:0007669"/>
    <property type="project" value="InterPro"/>
</dbReference>
<evidence type="ECO:0000259" key="1">
    <source>
        <dbReference type="Pfam" id="PF13333"/>
    </source>
</evidence>
<dbReference type="KEGG" id="mcit:NCTC10181_00138"/>
<accession>A0A449B163</accession>